<feature type="transmembrane region" description="Helical" evidence="9">
    <location>
        <begin position="141"/>
        <end position="161"/>
    </location>
</feature>
<dbReference type="PROSITE" id="PS50850">
    <property type="entry name" value="MFS"/>
    <property type="match status" value="1"/>
</dbReference>
<evidence type="ECO:0000256" key="3">
    <source>
        <dbReference type="ARBA" id="ARBA00022475"/>
    </source>
</evidence>
<dbReference type="Proteomes" id="UP001432166">
    <property type="component" value="Chromosome"/>
</dbReference>
<evidence type="ECO:0000256" key="1">
    <source>
        <dbReference type="ARBA" id="ARBA00004651"/>
    </source>
</evidence>
<feature type="transmembrane region" description="Helical" evidence="9">
    <location>
        <begin position="108"/>
        <end position="129"/>
    </location>
</feature>
<feature type="domain" description="Major facilitator superfamily (MFS) profile" evidence="10">
    <location>
        <begin position="17"/>
        <end position="504"/>
    </location>
</feature>
<dbReference type="InterPro" id="IPR036259">
    <property type="entry name" value="MFS_trans_sf"/>
</dbReference>
<evidence type="ECO:0000256" key="8">
    <source>
        <dbReference type="SAM" id="MobiDB-lite"/>
    </source>
</evidence>
<feature type="transmembrane region" description="Helical" evidence="9">
    <location>
        <begin position="54"/>
        <end position="74"/>
    </location>
</feature>
<organism evidence="11 12">
    <name type="scientific">Streptomyces tauricus</name>
    <dbReference type="NCBI Taxonomy" id="68274"/>
    <lineage>
        <taxon>Bacteria</taxon>
        <taxon>Bacillati</taxon>
        <taxon>Actinomycetota</taxon>
        <taxon>Actinomycetes</taxon>
        <taxon>Kitasatosporales</taxon>
        <taxon>Streptomycetaceae</taxon>
        <taxon>Streptomyces</taxon>
        <taxon>Streptomyces aurantiacus group</taxon>
    </lineage>
</organism>
<keyword evidence="4 9" id="KW-0812">Transmembrane</keyword>
<evidence type="ECO:0000256" key="9">
    <source>
        <dbReference type="SAM" id="Phobius"/>
    </source>
</evidence>
<feature type="transmembrane region" description="Helical" evidence="9">
    <location>
        <begin position="83"/>
        <end position="102"/>
    </location>
</feature>
<keyword evidence="6 9" id="KW-0472">Membrane</keyword>
<evidence type="ECO:0000259" key="10">
    <source>
        <dbReference type="PROSITE" id="PS50850"/>
    </source>
</evidence>
<comment type="subcellular location">
    <subcellularLocation>
        <location evidence="1">Cell membrane</location>
        <topology evidence="1">Multi-pass membrane protein</topology>
    </subcellularLocation>
</comment>
<feature type="transmembrane region" description="Helical" evidence="9">
    <location>
        <begin position="334"/>
        <end position="354"/>
    </location>
</feature>
<dbReference type="PANTHER" id="PTHR42718:SF47">
    <property type="entry name" value="METHYL VIOLOGEN RESISTANCE PROTEIN SMVA"/>
    <property type="match status" value="1"/>
</dbReference>
<feature type="transmembrane region" description="Helical" evidence="9">
    <location>
        <begin position="167"/>
        <end position="191"/>
    </location>
</feature>
<gene>
    <name evidence="11" type="ORF">OG288_07810</name>
</gene>
<dbReference type="PANTHER" id="PTHR42718">
    <property type="entry name" value="MAJOR FACILITATOR SUPERFAMILY MULTIDRUG TRANSPORTER MFSC"/>
    <property type="match status" value="1"/>
</dbReference>
<dbReference type="Gene3D" id="1.20.1720.10">
    <property type="entry name" value="Multidrug resistance protein D"/>
    <property type="match status" value="1"/>
</dbReference>
<reference evidence="11" key="1">
    <citation type="submission" date="2022-10" db="EMBL/GenBank/DDBJ databases">
        <title>The complete genomes of actinobacterial strains from the NBC collection.</title>
        <authorList>
            <person name="Joergensen T.S."/>
            <person name="Alvarez Arevalo M."/>
            <person name="Sterndorff E.B."/>
            <person name="Faurdal D."/>
            <person name="Vuksanovic O."/>
            <person name="Mourched A.-S."/>
            <person name="Charusanti P."/>
            <person name="Shaw S."/>
            <person name="Blin K."/>
            <person name="Weber T."/>
        </authorList>
    </citation>
    <scope>NUCLEOTIDE SEQUENCE</scope>
    <source>
        <strain evidence="11">NBC_00189</strain>
    </source>
</reference>
<dbReference type="CDD" id="cd17321">
    <property type="entry name" value="MFS_MMR_MDR_like"/>
    <property type="match status" value="1"/>
</dbReference>
<feature type="transmembrane region" description="Helical" evidence="9">
    <location>
        <begin position="229"/>
        <end position="249"/>
    </location>
</feature>
<keyword evidence="12" id="KW-1185">Reference proteome</keyword>
<dbReference type="InterPro" id="IPR020846">
    <property type="entry name" value="MFS_dom"/>
</dbReference>
<feature type="transmembrane region" description="Helical" evidence="9">
    <location>
        <begin position="203"/>
        <end position="223"/>
    </location>
</feature>
<evidence type="ECO:0000313" key="11">
    <source>
        <dbReference type="EMBL" id="WTP48209.1"/>
    </source>
</evidence>
<protein>
    <submittedName>
        <fullName evidence="11">MFS transporter</fullName>
    </submittedName>
</protein>
<feature type="region of interest" description="Disordered" evidence="8">
    <location>
        <begin position="508"/>
        <end position="553"/>
    </location>
</feature>
<feature type="transmembrane region" description="Helical" evidence="9">
    <location>
        <begin position="306"/>
        <end position="327"/>
    </location>
</feature>
<accession>A0ABZ1JAW0</accession>
<sequence>MSTTASPQLAGRREWVGLAVLVLANLLISMDISVLYLAVPFITASLEPSSVQQLWILDIYGFLLAGLLITMGVLGDRFGRRRLLMIGAALFGAASVAAAYAGSAETLIGTRALLGVAGAILAPSTLALIRNMFQDVAQRRTAIAIWTAGFAGGAALGPLVSGVLLDHFWWGSVFLINVPAMVLLLALAPALIPEYRDPRPGGFDLLSAVLSLGAVLPVIYGIKSLAQDGVSALAVAALLAGPLIGAAFVQRQRTVRDPLIDLNLFRVRAFSAPMAVNVVAFFALVGFALFSTQWLQLVRGMGPLEAALWSLPAPVAVAFATTIATGVARTVRPVYIVSTGLLITAVGFLVLTQVGVHSHLAVLVGGVVGVAVGLGVALTLTADMILGAAPPERAGAASALSETANQLGAALGVAILGSIGAAIYRTDVRDTVPSGMPPEALQAARETLGGASEVAQQLPEPARSGLLDGAREAFVHGLNLNAAIAAAVMVAAAVAATLLLRRQAVTPAPGTSAVPGVATDAPLDTSLGARRDTSLDTSLDAPLDKSVPGSAGS</sequence>
<evidence type="ECO:0000256" key="5">
    <source>
        <dbReference type="ARBA" id="ARBA00022989"/>
    </source>
</evidence>
<keyword evidence="5 9" id="KW-1133">Transmembrane helix</keyword>
<evidence type="ECO:0000256" key="6">
    <source>
        <dbReference type="ARBA" id="ARBA00023136"/>
    </source>
</evidence>
<keyword evidence="3" id="KW-1003">Cell membrane</keyword>
<feature type="transmembrane region" description="Helical" evidence="9">
    <location>
        <begin position="407"/>
        <end position="424"/>
    </location>
</feature>
<dbReference type="InterPro" id="IPR011701">
    <property type="entry name" value="MFS"/>
</dbReference>
<keyword evidence="2" id="KW-0813">Transport</keyword>
<name>A0ABZ1JAW0_9ACTN</name>
<feature type="transmembrane region" description="Helical" evidence="9">
    <location>
        <begin position="15"/>
        <end position="42"/>
    </location>
</feature>
<evidence type="ECO:0000313" key="12">
    <source>
        <dbReference type="Proteomes" id="UP001432166"/>
    </source>
</evidence>
<feature type="transmembrane region" description="Helical" evidence="9">
    <location>
        <begin position="480"/>
        <end position="500"/>
    </location>
</feature>
<dbReference type="EMBL" id="CP108133">
    <property type="protein sequence ID" value="WTP48209.1"/>
    <property type="molecule type" value="Genomic_DNA"/>
</dbReference>
<feature type="transmembrane region" description="Helical" evidence="9">
    <location>
        <begin position="360"/>
        <end position="386"/>
    </location>
</feature>
<evidence type="ECO:0000256" key="2">
    <source>
        <dbReference type="ARBA" id="ARBA00022448"/>
    </source>
</evidence>
<dbReference type="SUPFAM" id="SSF103473">
    <property type="entry name" value="MFS general substrate transporter"/>
    <property type="match status" value="1"/>
</dbReference>
<dbReference type="Pfam" id="PF07690">
    <property type="entry name" value="MFS_1"/>
    <property type="match status" value="1"/>
</dbReference>
<dbReference type="RefSeq" id="WP_328937030.1">
    <property type="nucleotide sequence ID" value="NZ_CP108133.1"/>
</dbReference>
<evidence type="ECO:0000256" key="4">
    <source>
        <dbReference type="ARBA" id="ARBA00022692"/>
    </source>
</evidence>
<dbReference type="Gene3D" id="1.20.1250.20">
    <property type="entry name" value="MFS general substrate transporter like domains"/>
    <property type="match status" value="1"/>
</dbReference>
<proteinExistence type="predicted"/>
<evidence type="ECO:0000256" key="7">
    <source>
        <dbReference type="ARBA" id="ARBA00023251"/>
    </source>
</evidence>
<keyword evidence="7" id="KW-0046">Antibiotic resistance</keyword>
<feature type="transmembrane region" description="Helical" evidence="9">
    <location>
        <begin position="270"/>
        <end position="294"/>
    </location>
</feature>